<protein>
    <submittedName>
        <fullName evidence="2">Uncharacterized protein</fullName>
    </submittedName>
</protein>
<reference evidence="2" key="1">
    <citation type="submission" date="2023-06" db="EMBL/GenBank/DDBJ databases">
        <authorList>
            <person name="Zhang S."/>
        </authorList>
    </citation>
    <scope>NUCLEOTIDE SEQUENCE</scope>
    <source>
        <strain evidence="2">SG2303</strain>
    </source>
</reference>
<proteinExistence type="predicted"/>
<feature type="region of interest" description="Disordered" evidence="1">
    <location>
        <begin position="1"/>
        <end position="25"/>
    </location>
</feature>
<accession>A0ABT7XQE9</accession>
<gene>
    <name evidence="2" type="ORF">QU481_14025</name>
</gene>
<comment type="caution">
    <text evidence="2">The sequence shown here is derived from an EMBL/GenBank/DDBJ whole genome shotgun (WGS) entry which is preliminary data.</text>
</comment>
<dbReference type="RefSeq" id="WP_289830647.1">
    <property type="nucleotide sequence ID" value="NZ_JAUEDK010000024.1"/>
</dbReference>
<evidence type="ECO:0000256" key="1">
    <source>
        <dbReference type="SAM" id="MobiDB-lite"/>
    </source>
</evidence>
<keyword evidence="3" id="KW-1185">Reference proteome</keyword>
<dbReference type="EMBL" id="JAUEDK010000024">
    <property type="protein sequence ID" value="MDN0076005.1"/>
    <property type="molecule type" value="Genomic_DNA"/>
</dbReference>
<organism evidence="2 3">
    <name type="scientific">Crenobacter oryzisoli</name>
    <dbReference type="NCBI Taxonomy" id="3056844"/>
    <lineage>
        <taxon>Bacteria</taxon>
        <taxon>Pseudomonadati</taxon>
        <taxon>Pseudomonadota</taxon>
        <taxon>Betaproteobacteria</taxon>
        <taxon>Neisseriales</taxon>
        <taxon>Neisseriaceae</taxon>
        <taxon>Crenobacter</taxon>
    </lineage>
</organism>
<evidence type="ECO:0000313" key="3">
    <source>
        <dbReference type="Proteomes" id="UP001168540"/>
    </source>
</evidence>
<sequence>MTHRKQKPLTLDMASGASPKTDLDNRGHKLSIDGGFPACQRNLITPMRGNSLWLNGKRQDVGKKNAPRVRGSNRSIERHCSTDIRYEAQYARVTPRAQANSAFTPRHRKVIGMSLLSIRNPTKFIVSTAPLVNLCQSKACYIGTSHDMPSDVDPIGMGRYRHGVAVNPATGFSSPKQSLRISAHAVFAALVRLQWAALVGRPSGLPVRDCRSANPALRRPSRLAAGSGNLNANPEGTMYTIMPRALSRLFPTRRIAFILYRRRAISGLTLVRLIGGAA</sequence>
<name>A0ABT7XQE9_9NEIS</name>
<evidence type="ECO:0000313" key="2">
    <source>
        <dbReference type="EMBL" id="MDN0076005.1"/>
    </source>
</evidence>
<dbReference type="Proteomes" id="UP001168540">
    <property type="component" value="Unassembled WGS sequence"/>
</dbReference>